<evidence type="ECO:0000313" key="2">
    <source>
        <dbReference type="EMBL" id="CAG6673403.1"/>
    </source>
</evidence>
<dbReference type="AlphaFoldDB" id="A0A8D8SPE0"/>
<dbReference type="EMBL" id="HBUF01231216">
    <property type="protein sequence ID" value="CAG6673403.1"/>
    <property type="molecule type" value="Transcribed_RNA"/>
</dbReference>
<reference evidence="2" key="1">
    <citation type="submission" date="2021-05" db="EMBL/GenBank/DDBJ databases">
        <authorList>
            <person name="Alioto T."/>
            <person name="Alioto T."/>
            <person name="Gomez Garrido J."/>
        </authorList>
    </citation>
    <scope>NUCLEOTIDE SEQUENCE</scope>
</reference>
<proteinExistence type="predicted"/>
<name>A0A8D8SPE0_9HEMI</name>
<protein>
    <submittedName>
        <fullName evidence="2">Uncharacterized protein</fullName>
    </submittedName>
</protein>
<evidence type="ECO:0000256" key="1">
    <source>
        <dbReference type="SAM" id="MobiDB-lite"/>
    </source>
</evidence>
<accession>A0A8D8SPE0</accession>
<feature type="compositionally biased region" description="Low complexity" evidence="1">
    <location>
        <begin position="74"/>
        <end position="86"/>
    </location>
</feature>
<organism evidence="2">
    <name type="scientific">Cacopsylla melanoneura</name>
    <dbReference type="NCBI Taxonomy" id="428564"/>
    <lineage>
        <taxon>Eukaryota</taxon>
        <taxon>Metazoa</taxon>
        <taxon>Ecdysozoa</taxon>
        <taxon>Arthropoda</taxon>
        <taxon>Hexapoda</taxon>
        <taxon>Insecta</taxon>
        <taxon>Pterygota</taxon>
        <taxon>Neoptera</taxon>
        <taxon>Paraneoptera</taxon>
        <taxon>Hemiptera</taxon>
        <taxon>Sternorrhyncha</taxon>
        <taxon>Psylloidea</taxon>
        <taxon>Psyllidae</taxon>
        <taxon>Psyllinae</taxon>
        <taxon>Cacopsylla</taxon>
    </lineage>
</organism>
<feature type="region of interest" description="Disordered" evidence="1">
    <location>
        <begin position="63"/>
        <end position="86"/>
    </location>
</feature>
<sequence>MSSCEESNLPRLPLPLAAPRKAAAALNAATAAADVSNLPPPDSILAPPLEAFSLANANAVAAGDDGSNLEKSSGRGACPPAAAASSPMPGNVTLFNLRICRIFS</sequence>